<evidence type="ECO:0000313" key="2">
    <source>
        <dbReference type="Proteomes" id="UP000075714"/>
    </source>
</evidence>
<organism evidence="1 2">
    <name type="scientific">Gonium pectorale</name>
    <name type="common">Green alga</name>
    <dbReference type="NCBI Taxonomy" id="33097"/>
    <lineage>
        <taxon>Eukaryota</taxon>
        <taxon>Viridiplantae</taxon>
        <taxon>Chlorophyta</taxon>
        <taxon>core chlorophytes</taxon>
        <taxon>Chlorophyceae</taxon>
        <taxon>CS clade</taxon>
        <taxon>Chlamydomonadales</taxon>
        <taxon>Volvocaceae</taxon>
        <taxon>Gonium</taxon>
    </lineage>
</organism>
<dbReference type="AlphaFoldDB" id="A0A150GFB7"/>
<dbReference type="Proteomes" id="UP000075714">
    <property type="component" value="Unassembled WGS sequence"/>
</dbReference>
<dbReference type="EMBL" id="LSYV01000032">
    <property type="protein sequence ID" value="KXZ48020.1"/>
    <property type="molecule type" value="Genomic_DNA"/>
</dbReference>
<sequence length="177" mass="18249">MIHAGAPARRVRRNSVTKLQAAASAVTGAESTVDFSYSCFVPRQARDGQALAQLSGVLLAPCVVVAASLDIWAASGATDWHENPMNGRDGGGLRGCARSAITLSTVSNDGGGRLAALLAAAGTPGLESRHVLLGISPFQLYGHTLAITHSGNTDVRRASSTVTYLGVKKRLSATVSH</sequence>
<accession>A0A150GFB7</accession>
<comment type="caution">
    <text evidence="1">The sequence shown here is derived from an EMBL/GenBank/DDBJ whole genome shotgun (WGS) entry which is preliminary data.</text>
</comment>
<gene>
    <name evidence="1" type="ORF">GPECTOR_31g384</name>
</gene>
<name>A0A150GFB7_GONPE</name>
<reference evidence="2" key="1">
    <citation type="journal article" date="2016" name="Nat. Commun.">
        <title>The Gonium pectorale genome demonstrates co-option of cell cycle regulation during the evolution of multicellularity.</title>
        <authorList>
            <person name="Hanschen E.R."/>
            <person name="Marriage T.N."/>
            <person name="Ferris P.J."/>
            <person name="Hamaji T."/>
            <person name="Toyoda A."/>
            <person name="Fujiyama A."/>
            <person name="Neme R."/>
            <person name="Noguchi H."/>
            <person name="Minakuchi Y."/>
            <person name="Suzuki M."/>
            <person name="Kawai-Toyooka H."/>
            <person name="Smith D.R."/>
            <person name="Sparks H."/>
            <person name="Anderson J."/>
            <person name="Bakaric R."/>
            <person name="Luria V."/>
            <person name="Karger A."/>
            <person name="Kirschner M.W."/>
            <person name="Durand P.M."/>
            <person name="Michod R.E."/>
            <person name="Nozaki H."/>
            <person name="Olson B.J."/>
        </authorList>
    </citation>
    <scope>NUCLEOTIDE SEQUENCE [LARGE SCALE GENOMIC DNA]</scope>
    <source>
        <strain evidence="2">NIES-2863</strain>
    </source>
</reference>
<protein>
    <submittedName>
        <fullName evidence="1">Uncharacterized protein</fullName>
    </submittedName>
</protein>
<evidence type="ECO:0000313" key="1">
    <source>
        <dbReference type="EMBL" id="KXZ48020.1"/>
    </source>
</evidence>
<keyword evidence="2" id="KW-1185">Reference proteome</keyword>
<proteinExistence type="predicted"/>